<dbReference type="EMBL" id="AMRI01000001">
    <property type="protein sequence ID" value="EKE78005.1"/>
    <property type="molecule type" value="Genomic_DNA"/>
</dbReference>
<accession>K2KKR0</accession>
<evidence type="ECO:0000313" key="1">
    <source>
        <dbReference type="EMBL" id="EKE78005.1"/>
    </source>
</evidence>
<sequence>MPLRSACAASLARIIYRTTPLPPIQELLLPAVLHIHVDQALVAECQGAEATSLVIFNLRDHLRGHYPGLRVHLVPCTEQAFVSFILGPKGQEERQLTS</sequence>
<evidence type="ECO:0000313" key="2">
    <source>
        <dbReference type="Proteomes" id="UP000006755"/>
    </source>
</evidence>
<dbReference type="STRING" id="745411.B3C1_01055"/>
<organism evidence="1 2">
    <name type="scientific">Gallaecimonas xiamenensis 3-C-1</name>
    <dbReference type="NCBI Taxonomy" id="745411"/>
    <lineage>
        <taxon>Bacteria</taxon>
        <taxon>Pseudomonadati</taxon>
        <taxon>Pseudomonadota</taxon>
        <taxon>Gammaproteobacteria</taxon>
        <taxon>Enterobacterales</taxon>
        <taxon>Gallaecimonadaceae</taxon>
        <taxon>Gallaecimonas</taxon>
    </lineage>
</organism>
<dbReference type="AlphaFoldDB" id="K2KKR0"/>
<dbReference type="RefSeq" id="WP_008482323.1">
    <property type="nucleotide sequence ID" value="NZ_AMRI01000001.1"/>
</dbReference>
<protein>
    <submittedName>
        <fullName evidence="1">Uncharacterized protein</fullName>
    </submittedName>
</protein>
<name>K2KKR0_9GAMM</name>
<dbReference type="Proteomes" id="UP000006755">
    <property type="component" value="Unassembled WGS sequence"/>
</dbReference>
<gene>
    <name evidence="1" type="ORF">B3C1_01055</name>
</gene>
<comment type="caution">
    <text evidence="1">The sequence shown here is derived from an EMBL/GenBank/DDBJ whole genome shotgun (WGS) entry which is preliminary data.</text>
</comment>
<reference evidence="1 2" key="1">
    <citation type="journal article" date="2012" name="J. Bacteriol.">
        <title>Genome Sequence of Gallaecimonas xiamenensis Type Strain 3-C-1.</title>
        <authorList>
            <person name="Lai Q."/>
            <person name="Wang L."/>
            <person name="Wang W."/>
            <person name="Shao Z."/>
        </authorList>
    </citation>
    <scope>NUCLEOTIDE SEQUENCE [LARGE SCALE GENOMIC DNA]</scope>
    <source>
        <strain evidence="1 2">3-C-1</strain>
    </source>
</reference>
<keyword evidence="2" id="KW-1185">Reference proteome</keyword>
<proteinExistence type="predicted"/>